<comment type="caution">
    <text evidence="2">The sequence shown here is derived from an EMBL/GenBank/DDBJ whole genome shotgun (WGS) entry which is preliminary data.</text>
</comment>
<dbReference type="EMBL" id="BOOR01000043">
    <property type="protein sequence ID" value="GII56957.1"/>
    <property type="molecule type" value="Genomic_DNA"/>
</dbReference>
<protein>
    <submittedName>
        <fullName evidence="2">Uncharacterized protein</fullName>
    </submittedName>
</protein>
<dbReference type="AlphaFoldDB" id="A0A8J3V3Y1"/>
<evidence type="ECO:0000313" key="3">
    <source>
        <dbReference type="Proteomes" id="UP000605992"/>
    </source>
</evidence>
<sequence>MRKSSGIAAVLAATAATALVLAAGTPAMADPAAGTYPPIAGVGSGTTQDVLNALADPMTGSLTNVGSWDATGSSQIRVTATGPSFSRPISLSALGRSIDGNPWNGVVIRGQLDFARSSRGPAAGTDLGAFGALTFIPMARDGMAYAYNGAGLSTSDQTKLSKLSRAQLQGIYSAPTAAAAKAAAGNVDVVPFLPPYGSDMRFFFIGALGLTEGTLGAYVLTTPQENKADGIVDSTGEIVPFSAASWIAQRNHVAPTRIDLAYAAGTRLGSPVVDVLGDPVSPTLTVPVTPPTTPATTKLVPNPDYYSNAWFGHDVYNVVETARITVGNAKYDSALASMFAGPSSQIASADSDAIIAKYGFQFVSYAGDTDIVGSGEIGGVVGSGDHAKSGVLEWS</sequence>
<feature type="signal peptide" evidence="1">
    <location>
        <begin position="1"/>
        <end position="29"/>
    </location>
</feature>
<dbReference type="Proteomes" id="UP000605992">
    <property type="component" value="Unassembled WGS sequence"/>
</dbReference>
<organism evidence="2 3">
    <name type="scientific">Planotetraspora thailandica</name>
    <dbReference type="NCBI Taxonomy" id="487172"/>
    <lineage>
        <taxon>Bacteria</taxon>
        <taxon>Bacillati</taxon>
        <taxon>Actinomycetota</taxon>
        <taxon>Actinomycetes</taxon>
        <taxon>Streptosporangiales</taxon>
        <taxon>Streptosporangiaceae</taxon>
        <taxon>Planotetraspora</taxon>
    </lineage>
</organism>
<gene>
    <name evidence="2" type="ORF">Pth03_53460</name>
</gene>
<evidence type="ECO:0000256" key="1">
    <source>
        <dbReference type="SAM" id="SignalP"/>
    </source>
</evidence>
<dbReference type="SUPFAM" id="SSF53850">
    <property type="entry name" value="Periplasmic binding protein-like II"/>
    <property type="match status" value="1"/>
</dbReference>
<feature type="chain" id="PRO_5035165246" evidence="1">
    <location>
        <begin position="30"/>
        <end position="395"/>
    </location>
</feature>
<proteinExistence type="predicted"/>
<accession>A0A8J3V3Y1</accession>
<keyword evidence="3" id="KW-1185">Reference proteome</keyword>
<dbReference type="RefSeq" id="WP_203947093.1">
    <property type="nucleotide sequence ID" value="NZ_BOOR01000043.1"/>
</dbReference>
<keyword evidence="1" id="KW-0732">Signal</keyword>
<reference evidence="2" key="1">
    <citation type="submission" date="2021-01" db="EMBL/GenBank/DDBJ databases">
        <title>Whole genome shotgun sequence of Planotetraspora thailandica NBRC 104271.</title>
        <authorList>
            <person name="Komaki H."/>
            <person name="Tamura T."/>
        </authorList>
    </citation>
    <scope>NUCLEOTIDE SEQUENCE</scope>
    <source>
        <strain evidence="2">NBRC 104271</strain>
    </source>
</reference>
<name>A0A8J3V3Y1_9ACTN</name>
<evidence type="ECO:0000313" key="2">
    <source>
        <dbReference type="EMBL" id="GII56957.1"/>
    </source>
</evidence>